<proteinExistence type="predicted"/>
<accession>A0A843WXC1</accession>
<dbReference type="PANTHER" id="PTHR46119">
    <property type="entry name" value="OS08G0405700 PROTEIN"/>
    <property type="match status" value="1"/>
</dbReference>
<feature type="region of interest" description="Disordered" evidence="1">
    <location>
        <begin position="70"/>
        <end position="90"/>
    </location>
</feature>
<evidence type="ECO:0000259" key="2">
    <source>
        <dbReference type="PROSITE" id="PS50846"/>
    </source>
</evidence>
<comment type="caution">
    <text evidence="3">The sequence shown here is derived from an EMBL/GenBank/DDBJ whole genome shotgun (WGS) entry which is preliminary data.</text>
</comment>
<protein>
    <recommendedName>
        <fullName evidence="2">HMA domain-containing protein</fullName>
    </recommendedName>
</protein>
<dbReference type="CDD" id="cd00371">
    <property type="entry name" value="HMA"/>
    <property type="match status" value="1"/>
</dbReference>
<dbReference type="GO" id="GO:0046872">
    <property type="term" value="F:metal ion binding"/>
    <property type="evidence" value="ECO:0007669"/>
    <property type="project" value="InterPro"/>
</dbReference>
<gene>
    <name evidence="3" type="ORF">Taro_041979</name>
</gene>
<dbReference type="EMBL" id="NMUH01004293">
    <property type="protein sequence ID" value="MQM09115.1"/>
    <property type="molecule type" value="Genomic_DNA"/>
</dbReference>
<feature type="domain" description="HMA" evidence="2">
    <location>
        <begin position="274"/>
        <end position="340"/>
    </location>
</feature>
<dbReference type="InterPro" id="IPR006121">
    <property type="entry name" value="HMA_dom"/>
</dbReference>
<keyword evidence="4" id="KW-1185">Reference proteome</keyword>
<evidence type="ECO:0000313" key="3">
    <source>
        <dbReference type="EMBL" id="MQM09115.1"/>
    </source>
</evidence>
<dbReference type="PANTHER" id="PTHR46119:SF15">
    <property type="entry name" value="PROTEIN SODIUM POTASSIUM ROOT DEFECTIVE 2"/>
    <property type="match status" value="1"/>
</dbReference>
<dbReference type="InterPro" id="IPR044526">
    <property type="entry name" value="NAKR1-3"/>
</dbReference>
<dbReference type="SMR" id="A0A843WXC1"/>
<dbReference type="Proteomes" id="UP000652761">
    <property type="component" value="Unassembled WGS sequence"/>
</dbReference>
<sequence length="348" mass="36888">MAPLLFRGMKGVNISCASPASTATCTGMDSRRSVVGRHSTATARGIDRQVPHLRDARRARSLKNWVVPPSPSKLKSYPQKSRKSADVPGSLVSPAASSRYLLNDDDDDAFFDVFPDLDPLPVLIPVNSSRFQSAAGDESPALRPSCSSSSSFATASAAASRDQVCFKASSSSSLAPPTPLQVAKCDGSVPVRGPSASTKYGEHLRAAAAAALPSAGFRIVKGDAPPVIEPSPSRRSQSQAFFRSSSSLSETRFHTTKVEESAVLKPSSSARTRDQVVILRVSLHCKGCEAKVKKHISRMEGVTSFNIDFAAKKVTVIGDVTPLGVLSSISKVKNAQFWPSPRLSSTSS</sequence>
<dbReference type="OrthoDB" id="689350at2759"/>
<reference evidence="3" key="1">
    <citation type="submission" date="2017-07" db="EMBL/GenBank/DDBJ databases">
        <title>Taro Niue Genome Assembly and Annotation.</title>
        <authorList>
            <person name="Atibalentja N."/>
            <person name="Keating K."/>
            <person name="Fields C.J."/>
        </authorList>
    </citation>
    <scope>NUCLEOTIDE SEQUENCE</scope>
    <source>
        <strain evidence="3">Niue_2</strain>
        <tissue evidence="3">Leaf</tissue>
    </source>
</reference>
<evidence type="ECO:0000256" key="1">
    <source>
        <dbReference type="SAM" id="MobiDB-lite"/>
    </source>
</evidence>
<evidence type="ECO:0000313" key="4">
    <source>
        <dbReference type="Proteomes" id="UP000652761"/>
    </source>
</evidence>
<dbReference type="AlphaFoldDB" id="A0A843WXC1"/>
<dbReference type="Pfam" id="PF00403">
    <property type="entry name" value="HMA"/>
    <property type="match status" value="1"/>
</dbReference>
<dbReference type="InterPro" id="IPR036163">
    <property type="entry name" value="HMA_dom_sf"/>
</dbReference>
<organism evidence="3 4">
    <name type="scientific">Colocasia esculenta</name>
    <name type="common">Wild taro</name>
    <name type="synonym">Arum esculentum</name>
    <dbReference type="NCBI Taxonomy" id="4460"/>
    <lineage>
        <taxon>Eukaryota</taxon>
        <taxon>Viridiplantae</taxon>
        <taxon>Streptophyta</taxon>
        <taxon>Embryophyta</taxon>
        <taxon>Tracheophyta</taxon>
        <taxon>Spermatophyta</taxon>
        <taxon>Magnoliopsida</taxon>
        <taxon>Liliopsida</taxon>
        <taxon>Araceae</taxon>
        <taxon>Aroideae</taxon>
        <taxon>Colocasieae</taxon>
        <taxon>Colocasia</taxon>
    </lineage>
</organism>
<dbReference type="Gene3D" id="3.30.70.100">
    <property type="match status" value="1"/>
</dbReference>
<name>A0A843WXC1_COLES</name>
<dbReference type="SUPFAM" id="SSF55008">
    <property type="entry name" value="HMA, heavy metal-associated domain"/>
    <property type="match status" value="1"/>
</dbReference>
<dbReference type="PROSITE" id="PS50846">
    <property type="entry name" value="HMA_2"/>
    <property type="match status" value="1"/>
</dbReference>